<evidence type="ECO:0000313" key="3">
    <source>
        <dbReference type="Proteomes" id="UP000740727"/>
    </source>
</evidence>
<dbReference type="SUPFAM" id="SSF53300">
    <property type="entry name" value="vWA-like"/>
    <property type="match status" value="1"/>
</dbReference>
<dbReference type="AlphaFoldDB" id="A0A965GF55"/>
<proteinExistence type="predicted"/>
<accession>A0A965GF55</accession>
<name>A0A965GF55_9PROT</name>
<reference evidence="2" key="1">
    <citation type="submission" date="2018-10" db="EMBL/GenBank/DDBJ databases">
        <title>Iterative Subtractive Binning of Freshwater Chronoseries Metagenomes Recovers Nearly Complete Genomes from over Four Hundred Novel Species.</title>
        <authorList>
            <person name="Rodriguez-R L.M."/>
            <person name="Tsementzi D."/>
            <person name="Luo C."/>
            <person name="Konstantinidis K.T."/>
        </authorList>
    </citation>
    <scope>NUCLEOTIDE SEQUENCE</scope>
    <source>
        <strain evidence="2">WB5_2A_028</strain>
    </source>
</reference>
<evidence type="ECO:0000313" key="2">
    <source>
        <dbReference type="EMBL" id="NBR94415.1"/>
    </source>
</evidence>
<feature type="transmembrane region" description="Helical" evidence="1">
    <location>
        <begin position="20"/>
        <end position="36"/>
    </location>
</feature>
<evidence type="ECO:0000256" key="1">
    <source>
        <dbReference type="SAM" id="Phobius"/>
    </source>
</evidence>
<organism evidence="2 3">
    <name type="scientific">Candidatus Fonsibacter lacus</name>
    <dbReference type="NCBI Taxonomy" id="2576439"/>
    <lineage>
        <taxon>Bacteria</taxon>
        <taxon>Pseudomonadati</taxon>
        <taxon>Pseudomonadota</taxon>
        <taxon>Alphaproteobacteria</taxon>
        <taxon>Candidatus Pelagibacterales</taxon>
        <taxon>Candidatus Pelagibacterales incertae sedis</taxon>
        <taxon>Candidatus Fonsibacter</taxon>
    </lineage>
</organism>
<comment type="caution">
    <text evidence="2">The sequence shown here is derived from an EMBL/GenBank/DDBJ whole genome shotgun (WGS) entry which is preliminary data.</text>
</comment>
<keyword evidence="1" id="KW-0812">Transmembrane</keyword>
<dbReference type="InterPro" id="IPR036465">
    <property type="entry name" value="vWFA_dom_sf"/>
</dbReference>
<feature type="non-terminal residue" evidence="2">
    <location>
        <position position="173"/>
    </location>
</feature>
<sequence length="173" mass="17829">MNEFLGWAHSLATAFRFARPWWLLLLAVLPWFWWIARPANADLPTGGGAFPAGRGTSLGRAPAGSRNAGSLRPAPSPPYLNAPLSLVGRLAMRSVIVVTTVLGIAGLTVAAPVAGVATVFLIDTSASIPADVQAGAMGFATAALDARGPDDLGGIVTFARGAHIDTPLGHRDP</sequence>
<gene>
    <name evidence="2" type="ORF">EBT44_06300</name>
</gene>
<keyword evidence="1" id="KW-0472">Membrane</keyword>
<keyword evidence="1" id="KW-1133">Transmembrane helix</keyword>
<feature type="transmembrane region" description="Helical" evidence="1">
    <location>
        <begin position="95"/>
        <end position="122"/>
    </location>
</feature>
<protein>
    <submittedName>
        <fullName evidence="2">VWA domain-containing protein</fullName>
    </submittedName>
</protein>
<dbReference type="Proteomes" id="UP000740727">
    <property type="component" value="Unassembled WGS sequence"/>
</dbReference>
<dbReference type="EMBL" id="RFXN01000132">
    <property type="protein sequence ID" value="NBR94415.1"/>
    <property type="molecule type" value="Genomic_DNA"/>
</dbReference>